<accession>A0ABY6CKJ1</accession>
<comment type="catalytic activity">
    <reaction evidence="9 10">
        <text>5,6-dimethylbenzimidazole + nicotinate beta-D-ribonucleotide = alpha-ribazole 5'-phosphate + nicotinate + H(+)</text>
        <dbReference type="Rhea" id="RHEA:11196"/>
        <dbReference type="ChEBI" id="CHEBI:15378"/>
        <dbReference type="ChEBI" id="CHEBI:15890"/>
        <dbReference type="ChEBI" id="CHEBI:32544"/>
        <dbReference type="ChEBI" id="CHEBI:57502"/>
        <dbReference type="ChEBI" id="CHEBI:57918"/>
        <dbReference type="EC" id="2.4.2.21"/>
    </reaction>
</comment>
<comment type="function">
    <text evidence="10">Catalyzes the synthesis of alpha-ribazole-5'-phosphate from nicotinate mononucleotide (NAMN) and 5,6-dimethylbenzimidazole (DMB).</text>
</comment>
<organism evidence="11 12">
    <name type="scientific">Reichenbachiella agarivorans</name>
    <dbReference type="NCBI Taxonomy" id="2979464"/>
    <lineage>
        <taxon>Bacteria</taxon>
        <taxon>Pseudomonadati</taxon>
        <taxon>Bacteroidota</taxon>
        <taxon>Cytophagia</taxon>
        <taxon>Cytophagales</taxon>
        <taxon>Reichenbachiellaceae</taxon>
        <taxon>Reichenbachiella</taxon>
    </lineage>
</organism>
<evidence type="ECO:0000256" key="1">
    <source>
        <dbReference type="ARBA" id="ARBA00005049"/>
    </source>
</evidence>
<comment type="pathway">
    <text evidence="1 10">Nucleoside biosynthesis; alpha-ribazole biosynthesis; alpha-ribazole from 5,6-dimethylbenzimidazole: step 1/2.</text>
</comment>
<dbReference type="Pfam" id="PF02277">
    <property type="entry name" value="DBI_PRT"/>
    <property type="match status" value="1"/>
</dbReference>
<dbReference type="Gene3D" id="1.10.1610.10">
    <property type="match status" value="1"/>
</dbReference>
<evidence type="ECO:0000256" key="3">
    <source>
        <dbReference type="ARBA" id="ARBA00011991"/>
    </source>
</evidence>
<feature type="active site" description="Proton acceptor" evidence="10">
    <location>
        <position position="313"/>
    </location>
</feature>
<evidence type="ECO:0000313" key="12">
    <source>
        <dbReference type="Proteomes" id="UP001065174"/>
    </source>
</evidence>
<dbReference type="EC" id="2.4.2.21" evidence="3 10"/>
<dbReference type="HAMAP" id="MF_00230">
    <property type="entry name" value="CobT"/>
    <property type="match status" value="1"/>
</dbReference>
<name>A0ABY6CKJ1_9BACT</name>
<dbReference type="GO" id="GO:0008939">
    <property type="term" value="F:nicotinate-nucleotide-dimethylbenzimidazole phosphoribosyltransferase activity"/>
    <property type="evidence" value="ECO:0007669"/>
    <property type="project" value="UniProtKB-EC"/>
</dbReference>
<evidence type="ECO:0000256" key="8">
    <source>
        <dbReference type="ARBA" id="ARBA00030686"/>
    </source>
</evidence>
<reference evidence="11" key="1">
    <citation type="submission" date="2022-09" db="EMBL/GenBank/DDBJ databases">
        <title>Comparative genomics and taxonomic characterization of three novel marine species of genus Reichenbachiella exhibiting antioxidant and polysaccharide degradation activities.</title>
        <authorList>
            <person name="Muhammad N."/>
            <person name="Lee Y.-J."/>
            <person name="Ko J."/>
            <person name="Kim S.-G."/>
        </authorList>
    </citation>
    <scope>NUCLEOTIDE SEQUENCE</scope>
    <source>
        <strain evidence="11">BKB1-1</strain>
    </source>
</reference>
<gene>
    <name evidence="10 11" type="primary">cobT</name>
    <name evidence="11" type="ORF">N6H18_11855</name>
</gene>
<dbReference type="CDD" id="cd02439">
    <property type="entry name" value="DMB-PRT_CobT"/>
    <property type="match status" value="1"/>
</dbReference>
<dbReference type="NCBIfam" id="TIGR03160">
    <property type="entry name" value="cobT_DBIPRT"/>
    <property type="match status" value="1"/>
</dbReference>
<dbReference type="Gene3D" id="3.40.50.10210">
    <property type="match status" value="1"/>
</dbReference>
<evidence type="ECO:0000256" key="7">
    <source>
        <dbReference type="ARBA" id="ARBA00022679"/>
    </source>
</evidence>
<dbReference type="NCBIfam" id="NF000996">
    <property type="entry name" value="PRK00105.1"/>
    <property type="match status" value="1"/>
</dbReference>
<evidence type="ECO:0000256" key="2">
    <source>
        <dbReference type="ARBA" id="ARBA00007110"/>
    </source>
</evidence>
<dbReference type="PANTHER" id="PTHR43463">
    <property type="entry name" value="NICOTINATE-NUCLEOTIDE--DIMETHYLBENZIMIDAZOLE PHOSPHORIBOSYLTRANSFERASE"/>
    <property type="match status" value="1"/>
</dbReference>
<dbReference type="EMBL" id="CP106679">
    <property type="protein sequence ID" value="UXP31044.1"/>
    <property type="molecule type" value="Genomic_DNA"/>
</dbReference>
<dbReference type="InterPro" id="IPR017846">
    <property type="entry name" value="Nict_dMeBzImd_PRibTrfase_bact"/>
</dbReference>
<dbReference type="InterPro" id="IPR003200">
    <property type="entry name" value="Nict_dMeBzImd_PRibTrfase"/>
</dbReference>
<comment type="similarity">
    <text evidence="2 10">Belongs to the CobT family.</text>
</comment>
<dbReference type="Proteomes" id="UP001065174">
    <property type="component" value="Chromosome"/>
</dbReference>
<evidence type="ECO:0000256" key="4">
    <source>
        <dbReference type="ARBA" id="ARBA00015486"/>
    </source>
</evidence>
<dbReference type="InterPro" id="IPR023195">
    <property type="entry name" value="Nict_dMeBzImd_PRibTrfase_N"/>
</dbReference>
<dbReference type="InterPro" id="IPR036087">
    <property type="entry name" value="Nict_dMeBzImd_PRibTrfase_sf"/>
</dbReference>
<keyword evidence="5 10" id="KW-0169">Cobalamin biosynthesis</keyword>
<keyword evidence="12" id="KW-1185">Reference proteome</keyword>
<sequence>MLDFHIHQPDSSLLEAIKHKIDFKTKPLGALGRLEDLSKKICLIQQTTTPELTHPTILVFAGDHGLAREGVSAFPQEVTHQMVMNFLAGGAAISVFCKLHQLNLQIIDAGVNYTFETLPNLINKKVGYGTKNSLTEEAMTPQELEQAIQAGTQLVLQQRESGCNIIGFGEMGIGNTSAASLLMAALTGISINDCIGRGTGVDEKGLAHKVKILQAVYDHHQDKTSDPMAFFRSVAGYEMAMMLGAMLQAAESKMILLVDGFIASSVYLMAHRLYPAIEAYAIFCHQSNEQGHSKMLESVSANSILHLDLRLGEGTGCALAYPLIQSSVAFINDMASFESAAVSQKS</sequence>
<evidence type="ECO:0000256" key="5">
    <source>
        <dbReference type="ARBA" id="ARBA00022573"/>
    </source>
</evidence>
<dbReference type="SUPFAM" id="SSF52733">
    <property type="entry name" value="Nicotinate mononucleotide:5,6-dimethylbenzimidazole phosphoribosyltransferase (CobT)"/>
    <property type="match status" value="1"/>
</dbReference>
<dbReference type="PANTHER" id="PTHR43463:SF1">
    <property type="entry name" value="NICOTINATE-NUCLEOTIDE--DIMETHYLBENZIMIDAZOLE PHOSPHORIBOSYLTRANSFERASE"/>
    <property type="match status" value="1"/>
</dbReference>
<dbReference type="RefSeq" id="WP_262308488.1">
    <property type="nucleotide sequence ID" value="NZ_CP106679.1"/>
</dbReference>
<evidence type="ECO:0000256" key="10">
    <source>
        <dbReference type="HAMAP-Rule" id="MF_00230"/>
    </source>
</evidence>
<evidence type="ECO:0000256" key="6">
    <source>
        <dbReference type="ARBA" id="ARBA00022676"/>
    </source>
</evidence>
<evidence type="ECO:0000256" key="9">
    <source>
        <dbReference type="ARBA" id="ARBA00047340"/>
    </source>
</evidence>
<keyword evidence="6 10" id="KW-0328">Glycosyltransferase</keyword>
<proteinExistence type="inferred from homology"/>
<keyword evidence="7 10" id="KW-0808">Transferase</keyword>
<protein>
    <recommendedName>
        <fullName evidence="4 10">Nicotinate-nucleotide--dimethylbenzimidazole phosphoribosyltransferase</fullName>
        <shortName evidence="10">NN:DBI PRT</shortName>
        <ecNumber evidence="3 10">2.4.2.21</ecNumber>
    </recommendedName>
    <alternativeName>
        <fullName evidence="8 10">N(1)-alpha-phosphoribosyltransferase</fullName>
    </alternativeName>
</protein>
<evidence type="ECO:0000313" key="11">
    <source>
        <dbReference type="EMBL" id="UXP31044.1"/>
    </source>
</evidence>